<name>A0A913ZLP7_PATMI</name>
<dbReference type="RefSeq" id="XP_038052696.1">
    <property type="nucleotide sequence ID" value="XM_038196768.1"/>
</dbReference>
<keyword evidence="6 9" id="KW-0333">Golgi apparatus</keyword>
<proteinExistence type="inferred from homology"/>
<evidence type="ECO:0000313" key="12">
    <source>
        <dbReference type="Proteomes" id="UP000887568"/>
    </source>
</evidence>
<evidence type="ECO:0000256" key="2">
    <source>
        <dbReference type="ARBA" id="ARBA00006339"/>
    </source>
</evidence>
<dbReference type="GO" id="GO:0008146">
    <property type="term" value="F:sulfotransferase activity"/>
    <property type="evidence" value="ECO:0007669"/>
    <property type="project" value="InterPro"/>
</dbReference>
<reference evidence="11" key="1">
    <citation type="submission" date="2022-11" db="UniProtKB">
        <authorList>
            <consortium name="EnsemblMetazoa"/>
        </authorList>
    </citation>
    <scope>IDENTIFICATION</scope>
</reference>
<dbReference type="AlphaFoldDB" id="A0A913ZLP7"/>
<organism evidence="11 12">
    <name type="scientific">Patiria miniata</name>
    <name type="common">Bat star</name>
    <name type="synonym">Asterina miniata</name>
    <dbReference type="NCBI Taxonomy" id="46514"/>
    <lineage>
        <taxon>Eukaryota</taxon>
        <taxon>Metazoa</taxon>
        <taxon>Echinodermata</taxon>
        <taxon>Eleutherozoa</taxon>
        <taxon>Asterozoa</taxon>
        <taxon>Asteroidea</taxon>
        <taxon>Valvatacea</taxon>
        <taxon>Valvatida</taxon>
        <taxon>Asterinidae</taxon>
        <taxon>Patiria</taxon>
    </lineage>
</organism>
<evidence type="ECO:0000256" key="6">
    <source>
        <dbReference type="ARBA" id="ARBA00023034"/>
    </source>
</evidence>
<keyword evidence="5 9" id="KW-1133">Transmembrane helix</keyword>
<evidence type="ECO:0000256" key="9">
    <source>
        <dbReference type="RuleBase" id="RU364020"/>
    </source>
</evidence>
<dbReference type="InterPro" id="IPR018011">
    <property type="entry name" value="Carb_sulfotrans_8-10"/>
</dbReference>
<dbReference type="PANTHER" id="PTHR12137">
    <property type="entry name" value="CARBOHYDRATE SULFOTRANSFERASE"/>
    <property type="match status" value="1"/>
</dbReference>
<keyword evidence="3 9" id="KW-0808">Transferase</keyword>
<dbReference type="Pfam" id="PF03567">
    <property type="entry name" value="Sulfotransfer_2"/>
    <property type="match status" value="1"/>
</dbReference>
<evidence type="ECO:0000256" key="10">
    <source>
        <dbReference type="SAM" id="MobiDB-lite"/>
    </source>
</evidence>
<keyword evidence="9" id="KW-0735">Signal-anchor</keyword>
<dbReference type="GeneID" id="119725363"/>
<keyword evidence="12" id="KW-1185">Reference proteome</keyword>
<evidence type="ECO:0000256" key="8">
    <source>
        <dbReference type="ARBA" id="ARBA00023180"/>
    </source>
</evidence>
<evidence type="ECO:0000256" key="4">
    <source>
        <dbReference type="ARBA" id="ARBA00022692"/>
    </source>
</evidence>
<dbReference type="GO" id="GO:0000139">
    <property type="term" value="C:Golgi membrane"/>
    <property type="evidence" value="ECO:0007669"/>
    <property type="project" value="UniProtKB-SubCell"/>
</dbReference>
<dbReference type="GO" id="GO:0016051">
    <property type="term" value="P:carbohydrate biosynthetic process"/>
    <property type="evidence" value="ECO:0007669"/>
    <property type="project" value="InterPro"/>
</dbReference>
<evidence type="ECO:0000256" key="7">
    <source>
        <dbReference type="ARBA" id="ARBA00023136"/>
    </source>
</evidence>
<dbReference type="InterPro" id="IPR005331">
    <property type="entry name" value="Sulfotransferase"/>
</dbReference>
<feature type="region of interest" description="Disordered" evidence="10">
    <location>
        <begin position="86"/>
        <end position="122"/>
    </location>
</feature>
<evidence type="ECO:0000256" key="1">
    <source>
        <dbReference type="ARBA" id="ARBA00004323"/>
    </source>
</evidence>
<comment type="similarity">
    <text evidence="2 9">Belongs to the sulfotransferase 2 family.</text>
</comment>
<accession>A0A913ZLP7</accession>
<dbReference type="EnsemblMetazoa" id="XM_038196768.1">
    <property type="protein sequence ID" value="XP_038052696.1"/>
    <property type="gene ID" value="LOC119725363"/>
</dbReference>
<dbReference type="EC" id="2.8.2.-" evidence="9"/>
<dbReference type="OMA" id="SSDITHQ"/>
<feature type="transmembrane region" description="Helical" evidence="9">
    <location>
        <begin position="12"/>
        <end position="33"/>
    </location>
</feature>
<protein>
    <recommendedName>
        <fullName evidence="9">Carbohydrate sulfotransferase</fullName>
        <ecNumber evidence="9">2.8.2.-</ecNumber>
    </recommendedName>
</protein>
<evidence type="ECO:0000256" key="5">
    <source>
        <dbReference type="ARBA" id="ARBA00022989"/>
    </source>
</evidence>
<dbReference type="Proteomes" id="UP000887568">
    <property type="component" value="Unplaced"/>
</dbReference>
<dbReference type="RefSeq" id="XP_038052697.1">
    <property type="nucleotide sequence ID" value="XM_038196769.1"/>
</dbReference>
<keyword evidence="7 9" id="KW-0472">Membrane</keyword>
<evidence type="ECO:0000313" key="11">
    <source>
        <dbReference type="EnsemblMetazoa" id="XP_038052697.1"/>
    </source>
</evidence>
<sequence>MRLGIKRDLKRLVFLLILGAAASVSFIALSPAVKRRHDEPDLDDNDVIRKERHQSLNDPQSDHALVLTGIASQQKFSAKNESEVELNVSSSVDRDHAVQKPRTPVGPKSRAIPHRPPQPREQKQWDYLQARPDVAKPRVYSRNETAAVQTQRQAHMAQVCRDVFKIPPLDLGSPWEPKTYKRILGNTYVNDDFNLTVTIIRKVGSSNWRRFMTSLFDISSKGFKGRWTALKPLGQRTADGIRRELQRNTKVLFVRNPLVRLLSGFRDKFVKLPTAFNIQTANTIIRKIRGRKAKNPAIPDPTFTEFLRYLLGKNGLIGDEHFAPIFKLSKPCMVRYDFIGKLETLPSDTDYLIDKLGVKGRVEYGYPKPYSGSSNTTRLVEYFSRVSPELIQKVCEVYKDDFVAFSYPMPSDFSDLKTYMEKIT</sequence>
<keyword evidence="4 9" id="KW-0812">Transmembrane</keyword>
<dbReference type="PANTHER" id="PTHR12137:SF33">
    <property type="entry name" value="CARBOHYDRATE SULFOTRANSFERASE 14"/>
    <property type="match status" value="1"/>
</dbReference>
<evidence type="ECO:0000256" key="3">
    <source>
        <dbReference type="ARBA" id="ARBA00022679"/>
    </source>
</evidence>
<dbReference type="EnsemblMetazoa" id="XM_038196769.1">
    <property type="protein sequence ID" value="XP_038052697.1"/>
    <property type="gene ID" value="LOC119725363"/>
</dbReference>
<dbReference type="OrthoDB" id="2019940at2759"/>
<comment type="subcellular location">
    <subcellularLocation>
        <location evidence="1 9">Golgi apparatus membrane</location>
        <topology evidence="1 9">Single-pass type II membrane protein</topology>
    </subcellularLocation>
</comment>
<keyword evidence="9" id="KW-0119">Carbohydrate metabolism</keyword>
<keyword evidence="8 9" id="KW-0325">Glycoprotein</keyword>